<feature type="compositionally biased region" description="Polar residues" evidence="1">
    <location>
        <begin position="522"/>
        <end position="531"/>
    </location>
</feature>
<dbReference type="InterPro" id="IPR052895">
    <property type="entry name" value="HetReg/Transcr_Mod"/>
</dbReference>
<dbReference type="AlphaFoldDB" id="A0A1B8GR95"/>
<feature type="domain" description="WW" evidence="2">
    <location>
        <begin position="501"/>
        <end position="539"/>
    </location>
</feature>
<accession>A0A1B8GR95</accession>
<dbReference type="GeneID" id="28836422"/>
<dbReference type="PROSITE" id="PS01159">
    <property type="entry name" value="WW_DOMAIN_1"/>
    <property type="match status" value="1"/>
</dbReference>
<dbReference type="InterPro" id="IPR001202">
    <property type="entry name" value="WW_dom"/>
</dbReference>
<feature type="region of interest" description="Disordered" evidence="1">
    <location>
        <begin position="515"/>
        <end position="538"/>
    </location>
</feature>
<dbReference type="Gene3D" id="2.20.70.10">
    <property type="match status" value="1"/>
</dbReference>
<gene>
    <name evidence="3" type="ORF">VE01_03036</name>
</gene>
<reference evidence="4" key="2">
    <citation type="journal article" date="2018" name="Nat. Commun.">
        <title>Extreme sensitivity to ultraviolet light in the fungal pathogen causing white-nose syndrome of bats.</title>
        <authorList>
            <person name="Palmer J.M."/>
            <person name="Drees K.P."/>
            <person name="Foster J.T."/>
            <person name="Lindner D.L."/>
        </authorList>
    </citation>
    <scope>NUCLEOTIDE SEQUENCE [LARGE SCALE GENOMIC DNA]</scope>
    <source>
        <strain evidence="4">UAMH 10579</strain>
    </source>
</reference>
<feature type="domain" description="WW" evidence="2">
    <location>
        <begin position="66"/>
        <end position="99"/>
    </location>
</feature>
<name>A0A1B8GR95_9PEZI</name>
<dbReference type="Proteomes" id="UP000091956">
    <property type="component" value="Unassembled WGS sequence"/>
</dbReference>
<keyword evidence="4" id="KW-1185">Reference proteome</keyword>
<proteinExistence type="predicted"/>
<protein>
    <recommendedName>
        <fullName evidence="2">WW domain-containing protein</fullName>
    </recommendedName>
</protein>
<evidence type="ECO:0000259" key="2">
    <source>
        <dbReference type="PROSITE" id="PS50020"/>
    </source>
</evidence>
<evidence type="ECO:0000313" key="3">
    <source>
        <dbReference type="EMBL" id="OBT98355.1"/>
    </source>
</evidence>
<organism evidence="3 4">
    <name type="scientific">Pseudogymnoascus verrucosus</name>
    <dbReference type="NCBI Taxonomy" id="342668"/>
    <lineage>
        <taxon>Eukaryota</taxon>
        <taxon>Fungi</taxon>
        <taxon>Dikarya</taxon>
        <taxon>Ascomycota</taxon>
        <taxon>Pezizomycotina</taxon>
        <taxon>Leotiomycetes</taxon>
        <taxon>Thelebolales</taxon>
        <taxon>Thelebolaceae</taxon>
        <taxon>Pseudogymnoascus</taxon>
    </lineage>
</organism>
<dbReference type="PANTHER" id="PTHR24148:SF64">
    <property type="entry name" value="HETEROKARYON INCOMPATIBILITY DOMAIN-CONTAINING PROTEIN"/>
    <property type="match status" value="1"/>
</dbReference>
<dbReference type="STRING" id="342668.A0A1B8GR95"/>
<sequence length="597" mass="67523">MANTRGILSAMKLYEYKSLETVEEIRLLTILPGQFEDDLQIEIHHALLQLPDAAPTQRLPINQLQETLLDGWRVFETIDCKYLFWGIRTGETSWHHPNPRVSRMLYAPLPNYPDDTFMPEYEVLSSTWGDKTQQAEITVVNAANALEEHSKIEMQFDLADAIRQLRLTDRTRTLWVDMICIDHNNKSEKAMQAKCIGRVYALASVVIVWLSHRGDSAALGLETLAKLGGEIQYTMDDFCFPTPQTTYPEWVKENTAPPFTIVEWIGVVDLLRLAWFQQRWSWQEIQLGNRNRVMICGESARSWATVRRAIMALYGLTRCFGGGMLEVHGLVCGSVESIFTPGWIPEDISRLSALLQMLRDLKPVAKRLQDCNIDLIDELVSILCDCFTKDRLPDDASVWDQQEVRNLLDAALGGGDSNGPFDVNLWTRLKVRNQGHSLIVSHNGLIGKVGDGREMVRAGDMITTVLGRNSSLILRPAGDDAYVVITGALVPSLCDSVSILSPLPDGWKIKLIDDRDHPQPQPHYTNNATNETTREDPRLGPLPPGWIRVQGEWQHSQPIFVEHFQNVMTGEVVHWDLRLDADALRDRGVAIKTFLLK</sequence>
<evidence type="ECO:0000313" key="4">
    <source>
        <dbReference type="Proteomes" id="UP000091956"/>
    </source>
</evidence>
<evidence type="ECO:0000256" key="1">
    <source>
        <dbReference type="SAM" id="MobiDB-lite"/>
    </source>
</evidence>
<dbReference type="InterPro" id="IPR010730">
    <property type="entry name" value="HET"/>
</dbReference>
<dbReference type="OrthoDB" id="3439112at2759"/>
<dbReference type="RefSeq" id="XP_018132088.1">
    <property type="nucleotide sequence ID" value="XM_018272534.2"/>
</dbReference>
<dbReference type="Pfam" id="PF06985">
    <property type="entry name" value="HET"/>
    <property type="match status" value="1"/>
</dbReference>
<dbReference type="PANTHER" id="PTHR24148">
    <property type="entry name" value="ANKYRIN REPEAT DOMAIN-CONTAINING PROTEIN 39 HOMOLOG-RELATED"/>
    <property type="match status" value="1"/>
</dbReference>
<dbReference type="EMBL" id="KV460217">
    <property type="protein sequence ID" value="OBT98355.1"/>
    <property type="molecule type" value="Genomic_DNA"/>
</dbReference>
<reference evidence="3 4" key="1">
    <citation type="submission" date="2016-03" db="EMBL/GenBank/DDBJ databases">
        <title>Comparative genomics of Pseudogymnoascus destructans, the fungus causing white-nose syndrome of bats.</title>
        <authorList>
            <person name="Palmer J.M."/>
            <person name="Drees K.P."/>
            <person name="Foster J.T."/>
            <person name="Lindner D.L."/>
        </authorList>
    </citation>
    <scope>NUCLEOTIDE SEQUENCE [LARGE SCALE GENOMIC DNA]</scope>
    <source>
        <strain evidence="3 4">UAMH 10579</strain>
    </source>
</reference>
<dbReference type="PROSITE" id="PS50020">
    <property type="entry name" value="WW_DOMAIN_2"/>
    <property type="match status" value="2"/>
</dbReference>